<comment type="function">
    <text evidence="9">Plasma membrane transporter mediating the uptake by cells of the water soluble vitamin B2/riboflavin that plays a key role in biochemical oxidation-reduction reactions of the carbohydrate, lipid, and amino acid metabolism.</text>
</comment>
<keyword evidence="12" id="KW-1185">Reference proteome</keyword>
<proteinExistence type="inferred from homology"/>
<sequence length="100" mass="10141">MAAPPLGLPVVTHLLAALFGMAHGLPSQDPDGCLGVVKDLPEGWSLPSYLSVLVALDTLGLLLVVTLWQQSAPGKGEGAPILHLAYHLAVVLGSAASPAS</sequence>
<evidence type="ECO:0000256" key="1">
    <source>
        <dbReference type="ARBA" id="ARBA00000215"/>
    </source>
</evidence>
<dbReference type="AlphaFoldDB" id="A0A8C6CAF9"/>
<keyword evidence="4 9" id="KW-0813">Transport</keyword>
<dbReference type="Ensembl" id="ENSMMNT00015029891.1">
    <property type="protein sequence ID" value="ENSMMNP00015027191.1"/>
    <property type="gene ID" value="ENSMMNG00015019879.1"/>
</dbReference>
<evidence type="ECO:0000256" key="3">
    <source>
        <dbReference type="ARBA" id="ARBA00006366"/>
    </source>
</evidence>
<comment type="similarity">
    <text evidence="3 9">Belongs to the riboflavin transporter family.</text>
</comment>
<dbReference type="GO" id="GO:0032217">
    <property type="term" value="F:riboflavin transmembrane transporter activity"/>
    <property type="evidence" value="ECO:0007669"/>
    <property type="project" value="UniProtKB-UniRule"/>
</dbReference>
<dbReference type="GeneTree" id="ENSGT01010000228810"/>
<dbReference type="Pfam" id="PF06237">
    <property type="entry name" value="SLC52_ribofla_tr"/>
    <property type="match status" value="1"/>
</dbReference>
<comment type="subcellular location">
    <subcellularLocation>
        <location evidence="2 9">Cell membrane</location>
        <topology evidence="2 9">Multi-pass membrane protein</topology>
    </subcellularLocation>
</comment>
<evidence type="ECO:0000256" key="2">
    <source>
        <dbReference type="ARBA" id="ARBA00004651"/>
    </source>
</evidence>
<keyword evidence="10" id="KW-0732">Signal</keyword>
<keyword evidence="5 9" id="KW-1003">Cell membrane</keyword>
<evidence type="ECO:0000256" key="6">
    <source>
        <dbReference type="ARBA" id="ARBA00022692"/>
    </source>
</evidence>
<dbReference type="InterPro" id="IPR009357">
    <property type="entry name" value="Riboflavin_transptr"/>
</dbReference>
<keyword evidence="6 9" id="KW-0812">Transmembrane</keyword>
<comment type="catalytic activity">
    <reaction evidence="1 9">
        <text>riboflavin(in) = riboflavin(out)</text>
        <dbReference type="Rhea" id="RHEA:35015"/>
        <dbReference type="ChEBI" id="CHEBI:57986"/>
    </reaction>
</comment>
<keyword evidence="7 9" id="KW-1133">Transmembrane helix</keyword>
<keyword evidence="8 9" id="KW-0472">Membrane</keyword>
<feature type="transmembrane region" description="Helical" evidence="9">
    <location>
        <begin position="48"/>
        <end position="68"/>
    </location>
</feature>
<feature type="chain" id="PRO_5033997404" description="Riboflavin transporter" evidence="10">
    <location>
        <begin position="25"/>
        <end position="100"/>
    </location>
</feature>
<evidence type="ECO:0000256" key="9">
    <source>
        <dbReference type="RuleBase" id="RU368035"/>
    </source>
</evidence>
<evidence type="ECO:0000256" key="7">
    <source>
        <dbReference type="ARBA" id="ARBA00022989"/>
    </source>
</evidence>
<evidence type="ECO:0000313" key="11">
    <source>
        <dbReference type="Ensembl" id="ENSMMNP00015027191.1"/>
    </source>
</evidence>
<accession>A0A8C6CAF9</accession>
<reference evidence="11" key="1">
    <citation type="submission" date="2025-08" db="UniProtKB">
        <authorList>
            <consortium name="Ensembl"/>
        </authorList>
    </citation>
    <scope>IDENTIFICATION</scope>
</reference>
<dbReference type="Proteomes" id="UP000694561">
    <property type="component" value="Unplaced"/>
</dbReference>
<evidence type="ECO:0000256" key="4">
    <source>
        <dbReference type="ARBA" id="ARBA00022448"/>
    </source>
</evidence>
<feature type="signal peptide" evidence="10">
    <location>
        <begin position="1"/>
        <end position="24"/>
    </location>
</feature>
<organism evidence="11 12">
    <name type="scientific">Monodon monoceros</name>
    <name type="common">Narwhal</name>
    <name type="synonym">Ceratodon monodon</name>
    <dbReference type="NCBI Taxonomy" id="40151"/>
    <lineage>
        <taxon>Eukaryota</taxon>
        <taxon>Metazoa</taxon>
        <taxon>Chordata</taxon>
        <taxon>Craniata</taxon>
        <taxon>Vertebrata</taxon>
        <taxon>Euteleostomi</taxon>
        <taxon>Mammalia</taxon>
        <taxon>Eutheria</taxon>
        <taxon>Laurasiatheria</taxon>
        <taxon>Artiodactyla</taxon>
        <taxon>Whippomorpha</taxon>
        <taxon>Cetacea</taxon>
        <taxon>Odontoceti</taxon>
        <taxon>Monodontidae</taxon>
        <taxon>Monodon</taxon>
    </lineage>
</organism>
<name>A0A8C6CAF9_MONMO</name>
<evidence type="ECO:0000256" key="5">
    <source>
        <dbReference type="ARBA" id="ARBA00022475"/>
    </source>
</evidence>
<dbReference type="GO" id="GO:0005886">
    <property type="term" value="C:plasma membrane"/>
    <property type="evidence" value="ECO:0007669"/>
    <property type="project" value="UniProtKB-SubCell"/>
</dbReference>
<protein>
    <recommendedName>
        <fullName evidence="9">Riboflavin transporter</fullName>
    </recommendedName>
</protein>
<evidence type="ECO:0000256" key="8">
    <source>
        <dbReference type="ARBA" id="ARBA00023136"/>
    </source>
</evidence>
<evidence type="ECO:0000256" key="10">
    <source>
        <dbReference type="SAM" id="SignalP"/>
    </source>
</evidence>
<evidence type="ECO:0000313" key="12">
    <source>
        <dbReference type="Proteomes" id="UP000694561"/>
    </source>
</evidence>
<reference evidence="11" key="2">
    <citation type="submission" date="2025-09" db="UniProtKB">
        <authorList>
            <consortium name="Ensembl"/>
        </authorList>
    </citation>
    <scope>IDENTIFICATION</scope>
</reference>
<comment type="caution">
    <text evidence="9">Lacks conserved residue(s) required for the propagation of feature annotation.</text>
</comment>